<dbReference type="AlphaFoldDB" id="A0A0D3A0Y8"/>
<feature type="region of interest" description="Disordered" evidence="1">
    <location>
        <begin position="1"/>
        <end position="25"/>
    </location>
</feature>
<dbReference type="OMA" id="WMERDSS"/>
<dbReference type="EnsemblPlants" id="Bo1g002650.1">
    <property type="protein sequence ID" value="Bo1g002650.1"/>
    <property type="gene ID" value="Bo1g002650"/>
</dbReference>
<feature type="domain" description="F-box" evidence="2">
    <location>
        <begin position="29"/>
        <end position="75"/>
    </location>
</feature>
<dbReference type="InterPro" id="IPR001810">
    <property type="entry name" value="F-box_dom"/>
</dbReference>
<dbReference type="PANTHER" id="PTHR24414">
    <property type="entry name" value="F-BOX/KELCH-REPEAT PROTEIN SKIP4"/>
    <property type="match status" value="1"/>
</dbReference>
<organism evidence="3 4">
    <name type="scientific">Brassica oleracea var. oleracea</name>
    <dbReference type="NCBI Taxonomy" id="109376"/>
    <lineage>
        <taxon>Eukaryota</taxon>
        <taxon>Viridiplantae</taxon>
        <taxon>Streptophyta</taxon>
        <taxon>Embryophyta</taxon>
        <taxon>Tracheophyta</taxon>
        <taxon>Spermatophyta</taxon>
        <taxon>Magnoliopsida</taxon>
        <taxon>eudicotyledons</taxon>
        <taxon>Gunneridae</taxon>
        <taxon>Pentapetalae</taxon>
        <taxon>rosids</taxon>
        <taxon>malvids</taxon>
        <taxon>Brassicales</taxon>
        <taxon>Brassicaceae</taxon>
        <taxon>Brassiceae</taxon>
        <taxon>Brassica</taxon>
    </lineage>
</organism>
<dbReference type="Pfam" id="PF25210">
    <property type="entry name" value="Kelch_FKB95"/>
    <property type="match status" value="2"/>
</dbReference>
<dbReference type="InterPro" id="IPR015915">
    <property type="entry name" value="Kelch-typ_b-propeller"/>
</dbReference>
<reference evidence="3" key="2">
    <citation type="submission" date="2015-03" db="UniProtKB">
        <authorList>
            <consortium name="EnsemblPlants"/>
        </authorList>
    </citation>
    <scope>IDENTIFICATION</scope>
</reference>
<dbReference type="CDD" id="cd22152">
    <property type="entry name" value="F-box_AtAFR-like"/>
    <property type="match status" value="2"/>
</dbReference>
<feature type="compositionally biased region" description="Polar residues" evidence="1">
    <location>
        <begin position="1"/>
        <end position="10"/>
    </location>
</feature>
<dbReference type="Gramene" id="Bo1g002650.1">
    <property type="protein sequence ID" value="Bo1g002650.1"/>
    <property type="gene ID" value="Bo1g002650"/>
</dbReference>
<accession>A0A0D3A0Y8</accession>
<feature type="compositionally biased region" description="Basic and acidic residues" evidence="1">
    <location>
        <begin position="15"/>
        <end position="25"/>
    </location>
</feature>
<sequence>MSSKSRSLAATSVEDPPHNKKMKQTEHTSISILSLPDDLLINCLARVSRLYYHFLSRVSKRFRSIIASPELYATRSRLNRTEKCIYLYLRFPSDPKTYWLTLSGLPSRNVANGSSGYYMEQIPCPNYLRPAQSSMLVSVGSDIYKIGGANHLHECKIWKRNYCVSVSVLDCRTHTWRQAPSMGMAHYVSKPNWIEAFDLETQTWGPVTNPRIFRLYEEDRIKGFEAKTVSLEGKLYIFGDDAAVRIIPRKYLYTATNQECRVWCAEIALERRDGDEMWGKVECTAAQAVRDWSYCYPDTVDDLLIPNHQEMREEVSHSNGLLLKSTHSWSTKNFPMSDVKKLRHRSSSEASCRSTVCRLVSCRVHLAPSCDVVQGSPSPKFMSIRFKSRQRRPFSMAFSYVSGVTHLFLPPISPYLRQSSIENSGRAQPPLFLDNYFLVEAKESVSSPVFVSADRFKTLSIGLLIVGSYPDFSMFFGTSVLGSQVKHLYGSSAATSRKDPPHDKKMPATVPMSISFSSLPDDLLINCLARVSRLYYPALSCVSKNFRSITASPEIYQTRSSLNRTEKCIYLYLSFCRDPETYWFTMRRRPSRNIANQSSGYYMEIVPSPKYLHPAQSSTLVAVGSDVYKIGGGDHSTCKLSKRKCSYSFSVLDCRTHTWRQAPSMWMERDSSSTATFFDGKIYVAGGCDKRYAGYPDRVEAFDLEKQTWGFVTNPRVFDRYHKYKPARECHCVIDDVLFFWESGAFKWYDSKTHLCKEVSDVKGLPDLHDPKFCKMAMVDLGGKMGLLWNTKTSQECKIWCAEITFERRHGDEMLGKVEWFDSVLSTHVSCSSFYAVSASV</sequence>
<dbReference type="HOGENOM" id="CLU_358785_0_0_1"/>
<dbReference type="SMART" id="SM00256">
    <property type="entry name" value="FBOX"/>
    <property type="match status" value="2"/>
</dbReference>
<dbReference type="PANTHER" id="PTHR24414:SF105">
    <property type="entry name" value="F-BOX DOMAIN-CONTAINING PROTEIN"/>
    <property type="match status" value="1"/>
</dbReference>
<dbReference type="Gene3D" id="2.120.10.80">
    <property type="entry name" value="Kelch-type beta propeller"/>
    <property type="match status" value="2"/>
</dbReference>
<feature type="domain" description="F-box" evidence="2">
    <location>
        <begin position="513"/>
        <end position="559"/>
    </location>
</feature>
<dbReference type="InterPro" id="IPR006652">
    <property type="entry name" value="Kelch_1"/>
</dbReference>
<dbReference type="PROSITE" id="PS50181">
    <property type="entry name" value="FBOX"/>
    <property type="match status" value="2"/>
</dbReference>
<evidence type="ECO:0000259" key="2">
    <source>
        <dbReference type="PROSITE" id="PS50181"/>
    </source>
</evidence>
<reference evidence="3 4" key="1">
    <citation type="journal article" date="2014" name="Genome Biol.">
        <title>Transcriptome and methylome profiling reveals relics of genome dominance in the mesopolyploid Brassica oleracea.</title>
        <authorList>
            <person name="Parkin I.A."/>
            <person name="Koh C."/>
            <person name="Tang H."/>
            <person name="Robinson S.J."/>
            <person name="Kagale S."/>
            <person name="Clarke W.E."/>
            <person name="Town C.D."/>
            <person name="Nixon J."/>
            <person name="Krishnakumar V."/>
            <person name="Bidwell S.L."/>
            <person name="Denoeud F."/>
            <person name="Belcram H."/>
            <person name="Links M.G."/>
            <person name="Just J."/>
            <person name="Clarke C."/>
            <person name="Bender T."/>
            <person name="Huebert T."/>
            <person name="Mason A.S."/>
            <person name="Pires J.C."/>
            <person name="Barker G."/>
            <person name="Moore J."/>
            <person name="Walley P.G."/>
            <person name="Manoli S."/>
            <person name="Batley J."/>
            <person name="Edwards D."/>
            <person name="Nelson M.N."/>
            <person name="Wang X."/>
            <person name="Paterson A.H."/>
            <person name="King G."/>
            <person name="Bancroft I."/>
            <person name="Chalhoub B."/>
            <person name="Sharpe A.G."/>
        </authorList>
    </citation>
    <scope>NUCLEOTIDE SEQUENCE</scope>
    <source>
        <strain evidence="3 4">cv. TO1000</strain>
    </source>
</reference>
<proteinExistence type="predicted"/>
<evidence type="ECO:0000313" key="4">
    <source>
        <dbReference type="Proteomes" id="UP000032141"/>
    </source>
</evidence>
<dbReference type="InterPro" id="IPR057499">
    <property type="entry name" value="Kelch_FKB95"/>
</dbReference>
<dbReference type="InterPro" id="IPR050354">
    <property type="entry name" value="F-box/kelch-repeat_ARATH"/>
</dbReference>
<dbReference type="eggNOG" id="KOG1072">
    <property type="taxonomic scope" value="Eukaryota"/>
</dbReference>
<dbReference type="Pfam" id="PF00646">
    <property type="entry name" value="F-box"/>
    <property type="match status" value="2"/>
</dbReference>
<dbReference type="SUPFAM" id="SSF81383">
    <property type="entry name" value="F-box domain"/>
    <property type="match status" value="2"/>
</dbReference>
<dbReference type="SMART" id="SM00612">
    <property type="entry name" value="Kelch"/>
    <property type="match status" value="3"/>
</dbReference>
<evidence type="ECO:0000256" key="1">
    <source>
        <dbReference type="SAM" id="MobiDB-lite"/>
    </source>
</evidence>
<protein>
    <recommendedName>
        <fullName evidence="2">F-box domain-containing protein</fullName>
    </recommendedName>
</protein>
<dbReference type="InterPro" id="IPR036047">
    <property type="entry name" value="F-box-like_dom_sf"/>
</dbReference>
<name>A0A0D3A0Y8_BRAOL</name>
<dbReference type="Proteomes" id="UP000032141">
    <property type="component" value="Chromosome C1"/>
</dbReference>
<dbReference type="Pfam" id="PF01344">
    <property type="entry name" value="Kelch_1"/>
    <property type="match status" value="1"/>
</dbReference>
<keyword evidence="4" id="KW-1185">Reference proteome</keyword>
<evidence type="ECO:0000313" key="3">
    <source>
        <dbReference type="EnsemblPlants" id="Bo1g002650.1"/>
    </source>
</evidence>
<dbReference type="SUPFAM" id="SSF117281">
    <property type="entry name" value="Kelch motif"/>
    <property type="match status" value="2"/>
</dbReference>